<dbReference type="InterPro" id="IPR019965">
    <property type="entry name" value="PPOX_F420-dep_Rv2061_put"/>
</dbReference>
<dbReference type="InterPro" id="IPR011576">
    <property type="entry name" value="Pyridox_Oxase_N"/>
</dbReference>
<dbReference type="GO" id="GO:0016627">
    <property type="term" value="F:oxidoreductase activity, acting on the CH-CH group of donors"/>
    <property type="evidence" value="ECO:0007669"/>
    <property type="project" value="TreeGrafter"/>
</dbReference>
<dbReference type="Proteomes" id="UP000008914">
    <property type="component" value="Chromosome"/>
</dbReference>
<sequence>MDHDLTGRLDEVAAHRYVSLTTFRRSGDPVATPMWVARNGAAVVLISVEGVGKLRRLGHTSRVELRPCDVRGRVPAGAAVWHGTAQLVRDPEGVREIQRAMSAKYPLARLGNAAEGLLGRWMQRKPRVGIRVTPGVTPPCGPR</sequence>
<dbReference type="SUPFAM" id="SSF50475">
    <property type="entry name" value="FMN-binding split barrel"/>
    <property type="match status" value="1"/>
</dbReference>
<dbReference type="NCBIfam" id="TIGR03666">
    <property type="entry name" value="Rv2061_F420"/>
    <property type="match status" value="1"/>
</dbReference>
<dbReference type="RefSeq" id="WP_013491802.1">
    <property type="nucleotide sequence ID" value="NC_014830.1"/>
</dbReference>
<reference evidence="3 4" key="1">
    <citation type="journal article" date="2010" name="Stand. Genomic Sci.">
        <title>Complete genome sequence of Intrasporangium calvum type strain (7 KIP).</title>
        <authorList>
            <person name="Del Rio T.G."/>
            <person name="Chertkov O."/>
            <person name="Yasawong M."/>
            <person name="Lucas S."/>
            <person name="Deshpande S."/>
            <person name="Cheng J.F."/>
            <person name="Detter C."/>
            <person name="Tapia R."/>
            <person name="Han C."/>
            <person name="Goodwin L."/>
            <person name="Pitluck S."/>
            <person name="Liolios K."/>
            <person name="Ivanova N."/>
            <person name="Mavromatis K."/>
            <person name="Pati A."/>
            <person name="Chen A."/>
            <person name="Palaniappan K."/>
            <person name="Land M."/>
            <person name="Hauser L."/>
            <person name="Chang Y.J."/>
            <person name="Jeffries C.D."/>
            <person name="Rohde M."/>
            <person name="Pukall R."/>
            <person name="Sikorski J."/>
            <person name="Goker M."/>
            <person name="Woyke T."/>
            <person name="Bristow J."/>
            <person name="Eisen J.A."/>
            <person name="Markowitz V."/>
            <person name="Hugenholtz P."/>
            <person name="Kyrpides N.C."/>
            <person name="Klenk H.P."/>
            <person name="Lapidus A."/>
        </authorList>
    </citation>
    <scope>NUCLEOTIDE SEQUENCE [LARGE SCALE GENOMIC DNA]</scope>
    <source>
        <strain evidence="4">ATCC 23552 / DSM 43043 / JCM 3097 / NBRC 12989 / 7 KIP</strain>
    </source>
</reference>
<organism evidence="3 4">
    <name type="scientific">Intrasporangium calvum (strain ATCC 23552 / DSM 43043 / JCM 3097 / NBRC 12989 / NCIMB 10167 / NRRL B-3866 / 7 KIP)</name>
    <dbReference type="NCBI Taxonomy" id="710696"/>
    <lineage>
        <taxon>Bacteria</taxon>
        <taxon>Bacillati</taxon>
        <taxon>Actinomycetota</taxon>
        <taxon>Actinomycetes</taxon>
        <taxon>Micrococcales</taxon>
        <taxon>Intrasporangiaceae</taxon>
        <taxon>Intrasporangium</taxon>
    </lineage>
</organism>
<dbReference type="STRING" id="710696.Intca_0959"/>
<dbReference type="PANTHER" id="PTHR35176">
    <property type="entry name" value="HEME OXYGENASE HI_0854-RELATED"/>
    <property type="match status" value="1"/>
</dbReference>
<feature type="domain" description="Pyridoxamine 5'-phosphate oxidase N-terminal" evidence="2">
    <location>
        <begin position="11"/>
        <end position="106"/>
    </location>
</feature>
<accession>E6SCS9</accession>
<dbReference type="EMBL" id="CP002343">
    <property type="protein sequence ID" value="ADU47484.1"/>
    <property type="molecule type" value="Genomic_DNA"/>
</dbReference>
<evidence type="ECO:0000256" key="1">
    <source>
        <dbReference type="ARBA" id="ARBA00023002"/>
    </source>
</evidence>
<proteinExistence type="predicted"/>
<dbReference type="KEGG" id="ica:Intca_0959"/>
<dbReference type="InterPro" id="IPR012349">
    <property type="entry name" value="Split_barrel_FMN-bd"/>
</dbReference>
<dbReference type="HOGENOM" id="CLU_139738_0_0_11"/>
<dbReference type="Pfam" id="PF01243">
    <property type="entry name" value="PNPOx_N"/>
    <property type="match status" value="1"/>
</dbReference>
<dbReference type="Gene3D" id="2.30.110.10">
    <property type="entry name" value="Electron Transport, Fmn-binding Protein, Chain A"/>
    <property type="match status" value="1"/>
</dbReference>
<keyword evidence="4" id="KW-1185">Reference proteome</keyword>
<evidence type="ECO:0000313" key="4">
    <source>
        <dbReference type="Proteomes" id="UP000008914"/>
    </source>
</evidence>
<keyword evidence="1" id="KW-0560">Oxidoreductase</keyword>
<protein>
    <submittedName>
        <fullName evidence="3">F420-dependent enzyme</fullName>
    </submittedName>
</protein>
<evidence type="ECO:0000313" key="3">
    <source>
        <dbReference type="EMBL" id="ADU47484.1"/>
    </source>
</evidence>
<evidence type="ECO:0000259" key="2">
    <source>
        <dbReference type="Pfam" id="PF01243"/>
    </source>
</evidence>
<dbReference type="OrthoDB" id="5738083at2"/>
<dbReference type="eggNOG" id="COG3871">
    <property type="taxonomic scope" value="Bacteria"/>
</dbReference>
<gene>
    <name evidence="3" type="ordered locus">Intca_0959</name>
</gene>
<dbReference type="GO" id="GO:0070967">
    <property type="term" value="F:coenzyme F420 binding"/>
    <property type="evidence" value="ECO:0007669"/>
    <property type="project" value="TreeGrafter"/>
</dbReference>
<dbReference type="PANTHER" id="PTHR35176:SF11">
    <property type="entry name" value="PYRIDOXAMINE 5'-PHOSPHATE OXIDASE FAMILY PROTEIN"/>
    <property type="match status" value="1"/>
</dbReference>
<name>E6SCS9_INTC7</name>
<dbReference type="InterPro" id="IPR052019">
    <property type="entry name" value="F420H2_bilvrd_red/Heme_oxyg"/>
</dbReference>
<dbReference type="AlphaFoldDB" id="E6SCS9"/>
<dbReference type="GO" id="GO:0005829">
    <property type="term" value="C:cytosol"/>
    <property type="evidence" value="ECO:0007669"/>
    <property type="project" value="TreeGrafter"/>
</dbReference>